<dbReference type="Proteomes" id="UP001062846">
    <property type="component" value="Chromosome 5"/>
</dbReference>
<dbReference type="EMBL" id="CM046392">
    <property type="protein sequence ID" value="KAI8553574.1"/>
    <property type="molecule type" value="Genomic_DNA"/>
</dbReference>
<name>A0ACC0NKL9_RHOML</name>
<protein>
    <submittedName>
        <fullName evidence="1">Uncharacterized protein</fullName>
    </submittedName>
</protein>
<comment type="caution">
    <text evidence="1">The sequence shown here is derived from an EMBL/GenBank/DDBJ whole genome shotgun (WGS) entry which is preliminary data.</text>
</comment>
<reference evidence="1" key="1">
    <citation type="submission" date="2022-02" db="EMBL/GenBank/DDBJ databases">
        <title>Plant Genome Project.</title>
        <authorList>
            <person name="Zhang R.-G."/>
        </authorList>
    </citation>
    <scope>NUCLEOTIDE SEQUENCE</scope>
    <source>
        <strain evidence="1">AT1</strain>
    </source>
</reference>
<organism evidence="1 2">
    <name type="scientific">Rhododendron molle</name>
    <name type="common">Chinese azalea</name>
    <name type="synonym">Azalea mollis</name>
    <dbReference type="NCBI Taxonomy" id="49168"/>
    <lineage>
        <taxon>Eukaryota</taxon>
        <taxon>Viridiplantae</taxon>
        <taxon>Streptophyta</taxon>
        <taxon>Embryophyta</taxon>
        <taxon>Tracheophyta</taxon>
        <taxon>Spermatophyta</taxon>
        <taxon>Magnoliopsida</taxon>
        <taxon>eudicotyledons</taxon>
        <taxon>Gunneridae</taxon>
        <taxon>Pentapetalae</taxon>
        <taxon>asterids</taxon>
        <taxon>Ericales</taxon>
        <taxon>Ericaceae</taxon>
        <taxon>Ericoideae</taxon>
        <taxon>Rhodoreae</taxon>
        <taxon>Rhododendron</taxon>
    </lineage>
</organism>
<evidence type="ECO:0000313" key="2">
    <source>
        <dbReference type="Proteomes" id="UP001062846"/>
    </source>
</evidence>
<evidence type="ECO:0000313" key="1">
    <source>
        <dbReference type="EMBL" id="KAI8553574.1"/>
    </source>
</evidence>
<proteinExistence type="predicted"/>
<keyword evidence="2" id="KW-1185">Reference proteome</keyword>
<accession>A0ACC0NKL9</accession>
<sequence length="1505" mass="169191">MASKRSQVASSSTSPCSYHVFLSFRGEDTRKTFTDHLYTALDYAGFRTFRDDDGIERGENIKSELQKAIQESRISIVVLSKNYASSSWCLDELLMILRRRSTSGHVVLPVFYDVDPSLVRNQSRCFEEAFTRHEGKVEAESGERRKEWMSKVEEWRVALGKVADLAGMDLQNRADGHESRFIQKIIKVVGDKLSHTILDITPYAIGIPSRARKIQFWLEDGSDDVGVAAICGMGGIGKTTLAKFLYNLNFSRFEGSSFLANVRETSKRQDGLLCLQRQLLSDILNRRKEKIYNVDEGIVKIKEALSFKRVLVVLDDVDKLDQLDAVLGMWDWLFPGSKIIITTRRERLLRDHEDCNVHMIEKLKYDESFELFSLHAFGRSHPIDEYVDYSKWVVRHCGGLPLAIKVLGSSLSGKSLELWKSQLEKLKVIPDSEILDKLKISYDSLQDDHDKSLFLHLACFFGGSDKDYTITILDHCGFYTAIGIQNIMDRCLVTVDGSNKVVMHHLLQEMGREIVRQESPKEPGERSRLCNHKDSFNVLRQKTGTRKIEGLILDMSLLKEDMSARRMFGVNRKRSLDEFLENSLFSNVGNLLKRYRFGIFSRNSAGIAPADSNQIALETDAFSKMHNLKFLQLGHVQISGSYQNFPKELRWLVWRGFPFESIPNYFPLETLVALEMPHSRLKKFLEGTMFLELLKILNLSHSHNLAKTPDFIVLPNLERLVLEDCTRLVEIHESVGHLERLVLLNLKDCSNLRKLPRSIGMLKSLGTLDISGCLNLENLPSEMGNMDSVAGLRAEDAAFTTQSPSKIQNVKAWYSFIWLSPLKPKKNIETSWAASLPRSLVKLSLGRCNLSDNVFPTDLSSLSSLQELDLSYNPITSLPDCVKGLTRLKSLQVCGCDRLRSLVVPQKLFGCLVMFCESLEKVTFLSIAFAKNSSVKKHRSLNEGTFLSPAFTLDYDLIHFGREEPNFFNSFGSDKVVEISGIFKLEPIGNVDKEIINNLGLFHVGSMGNPKVKLAISGSSAQKLSIQGCHEEHVFYTYIPGSKVPSWFNLTSKGSSLSFTAPHHNGRIQGLSLCTVYNGDYTLNVFGIYLNIVFSNATKRLIWSHCPLSTGIPEGDEEMIWLSYWKFENQVEAGDEMNISVFTVEGFQVKEVGVHLVYNTENAEKITEEVSGEIERYGVVLPGRQSSYQENTQVFALGSRCFAFDVIKTLQCGRLTLPEISLGELDPSEGLLGLIKTLSTVLCTMKNKSNAEKTAAQLRDTFDYAWNKGSNGVRRPNDILQKLDRSTSPGTRFPAIVRKLLTFQEKKKVKYAFDEDHATTCGVAFGHGSVCRRILVEGRKRCAEHKGMKVNALTSKLILDEKSPIDESTVDSGVDATSFCYDKVKPQPVTDSFPAGTNSFLICGITSDDGTLCRKPPVQGRKRCEEHKGRKITRPHKPHSTYSQVFSDSAAMNETDTICGVDLKNGTVCGRQPLVGRKRCEEHKGMRVTGSKSMLPVAGDIPLGF</sequence>
<gene>
    <name evidence="1" type="ORF">RHMOL_Rhmol05G0026400</name>
</gene>